<dbReference type="FunFam" id="3.40.309.10:FF:000012">
    <property type="entry name" value="Betaine aldehyde dehydrogenase"/>
    <property type="match status" value="1"/>
</dbReference>
<dbReference type="EMBL" id="SHMP01000009">
    <property type="protein sequence ID" value="RZV06151.1"/>
    <property type="molecule type" value="Genomic_DNA"/>
</dbReference>
<dbReference type="FunFam" id="3.40.605.10:FF:000026">
    <property type="entry name" value="Aldehyde dehydrogenase, putative"/>
    <property type="match status" value="1"/>
</dbReference>
<evidence type="ECO:0000256" key="5">
    <source>
        <dbReference type="RuleBase" id="RU003345"/>
    </source>
</evidence>
<dbReference type="FunFam" id="3.40.605.10:FF:000007">
    <property type="entry name" value="NAD/NADP-dependent betaine aldehyde dehydrogenase"/>
    <property type="match status" value="1"/>
</dbReference>
<comment type="caution">
    <text evidence="7">The sequence shown here is derived from an EMBL/GenBank/DDBJ whole genome shotgun (WGS) entry which is preliminary data.</text>
</comment>
<dbReference type="Gene3D" id="3.40.309.10">
    <property type="entry name" value="Aldehyde Dehydrogenase, Chain A, domain 2"/>
    <property type="match status" value="1"/>
</dbReference>
<gene>
    <name evidence="7" type="ORF">BDK88_4110</name>
</gene>
<dbReference type="CDD" id="cd07109">
    <property type="entry name" value="ALDH_AAS00426"/>
    <property type="match status" value="1"/>
</dbReference>
<sequence length="485" mass="51933">MSKKALAAVSGQYDLWIGGDERPAGSDDWLAVVNPATEESLADVAMGTTGDVDAAVENARDAFESWHRRPPKERTRILTDIAAAIREENDRLARIETLENGKPLAEAREQVERCARHFEYYAGIADKIQGESIPLSEEYVDYTVREPLGVTAHIVPWNVPIYLFARSVAPALAAGNAAVVKPAEETPLGALELARLASEAGLPDGLLNVVPGYGNEAGAAITSHPDVNGITFTGSGPTGTAVAKSAVENVTETHLELGGKSPNVVFPDADWEAALDGTMTGIFSNAGQVCSAGSRLLVHEDIHEEFVDDLVERAESLEIGPGLEDSDMGPLVSEAHFEKVMSYVEIGREEVGEPVAGGSALDRDGYFVEPTIFDDVPIDTRIAQEEIFGPVLTVTPFADEDEAIELANATDYGLVAGVYTENIGRAHRFAREVDAGQIYINEYFAGGNETPFGGFKDSGIGRENGVQAIDNYTQVKNVCANIGRR</sequence>
<dbReference type="InterPro" id="IPR016161">
    <property type="entry name" value="Ald_DH/histidinol_DH"/>
</dbReference>
<dbReference type="PANTHER" id="PTHR11699">
    <property type="entry name" value="ALDEHYDE DEHYDROGENASE-RELATED"/>
    <property type="match status" value="1"/>
</dbReference>
<comment type="subunit">
    <text evidence="2">Homotetramer.</text>
</comment>
<evidence type="ECO:0000313" key="8">
    <source>
        <dbReference type="Proteomes" id="UP000291097"/>
    </source>
</evidence>
<dbReference type="RefSeq" id="WP_130501836.1">
    <property type="nucleotide sequence ID" value="NZ_SHMP01000009.1"/>
</dbReference>
<dbReference type="PROSITE" id="PS00687">
    <property type="entry name" value="ALDEHYDE_DEHYDR_GLU"/>
    <property type="match status" value="1"/>
</dbReference>
<organism evidence="7 8">
    <name type="scientific">Natrinema hispanicum</name>
    <dbReference type="NCBI Taxonomy" id="392421"/>
    <lineage>
        <taxon>Archaea</taxon>
        <taxon>Methanobacteriati</taxon>
        <taxon>Methanobacteriota</taxon>
        <taxon>Stenosarchaea group</taxon>
        <taxon>Halobacteria</taxon>
        <taxon>Halobacteriales</taxon>
        <taxon>Natrialbaceae</taxon>
        <taxon>Natrinema</taxon>
    </lineage>
</organism>
<reference evidence="7 8" key="1">
    <citation type="submission" date="2019-02" db="EMBL/GenBank/DDBJ databases">
        <title>Genomic Encyclopedia of Archaeal and Bacterial Type Strains, Phase II (KMG-II): from individual species to whole genera.</title>
        <authorList>
            <person name="Goeker M."/>
        </authorList>
    </citation>
    <scope>NUCLEOTIDE SEQUENCE [LARGE SCALE GENOMIC DNA]</scope>
    <source>
        <strain evidence="7 8">DSM 18328</strain>
    </source>
</reference>
<dbReference type="InterPro" id="IPR029510">
    <property type="entry name" value="Ald_DH_CS_GLU"/>
</dbReference>
<feature type="active site" evidence="4">
    <location>
        <position position="256"/>
    </location>
</feature>
<dbReference type="SUPFAM" id="SSF53720">
    <property type="entry name" value="ALDH-like"/>
    <property type="match status" value="1"/>
</dbReference>
<proteinExistence type="inferred from homology"/>
<keyword evidence="3 5" id="KW-0560">Oxidoreductase</keyword>
<dbReference type="PROSITE" id="PS00070">
    <property type="entry name" value="ALDEHYDE_DEHYDR_CYS"/>
    <property type="match status" value="1"/>
</dbReference>
<dbReference type="InterPro" id="IPR016162">
    <property type="entry name" value="Ald_DH_N"/>
</dbReference>
<dbReference type="InterPro" id="IPR016163">
    <property type="entry name" value="Ald_DH_C"/>
</dbReference>
<evidence type="ECO:0000256" key="2">
    <source>
        <dbReference type="ARBA" id="ARBA00011881"/>
    </source>
</evidence>
<feature type="domain" description="Aldehyde dehydrogenase" evidence="6">
    <location>
        <begin position="29"/>
        <end position="478"/>
    </location>
</feature>
<accession>A0A482Y5A3</accession>
<dbReference type="Proteomes" id="UP000291097">
    <property type="component" value="Unassembled WGS sequence"/>
</dbReference>
<evidence type="ECO:0000256" key="4">
    <source>
        <dbReference type="PROSITE-ProRule" id="PRU10007"/>
    </source>
</evidence>
<evidence type="ECO:0000259" key="6">
    <source>
        <dbReference type="Pfam" id="PF00171"/>
    </source>
</evidence>
<dbReference type="InterPro" id="IPR015590">
    <property type="entry name" value="Aldehyde_DH_dom"/>
</dbReference>
<evidence type="ECO:0000256" key="3">
    <source>
        <dbReference type="ARBA" id="ARBA00023002"/>
    </source>
</evidence>
<evidence type="ECO:0000256" key="1">
    <source>
        <dbReference type="ARBA" id="ARBA00009986"/>
    </source>
</evidence>
<protein>
    <submittedName>
        <fullName evidence="7">Aldehyde dehydrogenase (NAD+)</fullName>
    </submittedName>
</protein>
<dbReference type="Pfam" id="PF00171">
    <property type="entry name" value="Aldedh"/>
    <property type="match status" value="1"/>
</dbReference>
<name>A0A482Y5A3_9EURY</name>
<comment type="similarity">
    <text evidence="1 5">Belongs to the aldehyde dehydrogenase family.</text>
</comment>
<evidence type="ECO:0000313" key="7">
    <source>
        <dbReference type="EMBL" id="RZV06151.1"/>
    </source>
</evidence>
<dbReference type="OrthoDB" id="6342at2157"/>
<dbReference type="InterPro" id="IPR016160">
    <property type="entry name" value="Ald_DH_CS_CYS"/>
</dbReference>
<dbReference type="GO" id="GO:0016620">
    <property type="term" value="F:oxidoreductase activity, acting on the aldehyde or oxo group of donors, NAD or NADP as acceptor"/>
    <property type="evidence" value="ECO:0007669"/>
    <property type="project" value="InterPro"/>
</dbReference>
<dbReference type="Gene3D" id="3.40.605.10">
    <property type="entry name" value="Aldehyde Dehydrogenase, Chain A, domain 1"/>
    <property type="match status" value="1"/>
</dbReference>
<dbReference type="AlphaFoldDB" id="A0A482Y5A3"/>